<keyword evidence="2" id="KW-0810">Translation regulation</keyword>
<dbReference type="PANTHER" id="PTHR12789:SF0">
    <property type="entry name" value="DENSITY-REGULATED PROTEIN"/>
    <property type="match status" value="1"/>
</dbReference>
<evidence type="ECO:0000256" key="1">
    <source>
        <dbReference type="ARBA" id="ARBA00005422"/>
    </source>
</evidence>
<dbReference type="EMBL" id="VSSQ01052718">
    <property type="protein sequence ID" value="MPN06780.1"/>
    <property type="molecule type" value="Genomic_DNA"/>
</dbReference>
<comment type="similarity">
    <text evidence="1">Belongs to the SUI1 family.</text>
</comment>
<evidence type="ECO:0000259" key="4">
    <source>
        <dbReference type="PROSITE" id="PS50296"/>
    </source>
</evidence>
<dbReference type="Pfam" id="PF01253">
    <property type="entry name" value="SUI1"/>
    <property type="match status" value="1"/>
</dbReference>
<name>A0A645EZ76_9ZZZZ</name>
<dbReference type="InterPro" id="IPR050318">
    <property type="entry name" value="DENR/SUI1_TIF"/>
</dbReference>
<comment type="caution">
    <text evidence="5">The sequence shown here is derived from an EMBL/GenBank/DDBJ whole genome shotgun (WGS) entry which is preliminary data.</text>
</comment>
<evidence type="ECO:0000256" key="3">
    <source>
        <dbReference type="ARBA" id="ARBA00022917"/>
    </source>
</evidence>
<dbReference type="InterPro" id="IPR036877">
    <property type="entry name" value="SUI1_dom_sf"/>
</dbReference>
<protein>
    <recommendedName>
        <fullName evidence="4">SUI1 domain-containing protein</fullName>
    </recommendedName>
</protein>
<evidence type="ECO:0000313" key="5">
    <source>
        <dbReference type="EMBL" id="MPN06780.1"/>
    </source>
</evidence>
<dbReference type="GO" id="GO:0006417">
    <property type="term" value="P:regulation of translation"/>
    <property type="evidence" value="ECO:0007669"/>
    <property type="project" value="UniProtKB-KW"/>
</dbReference>
<dbReference type="PANTHER" id="PTHR12789">
    <property type="entry name" value="DENSITY-REGULATED PROTEIN HOMOLOG"/>
    <property type="match status" value="1"/>
</dbReference>
<dbReference type="GO" id="GO:0001731">
    <property type="term" value="P:formation of translation preinitiation complex"/>
    <property type="evidence" value="ECO:0007669"/>
    <property type="project" value="TreeGrafter"/>
</dbReference>
<dbReference type="GO" id="GO:0003743">
    <property type="term" value="F:translation initiation factor activity"/>
    <property type="evidence" value="ECO:0007669"/>
    <property type="project" value="InterPro"/>
</dbReference>
<dbReference type="SUPFAM" id="SSF55159">
    <property type="entry name" value="eIF1-like"/>
    <property type="match status" value="1"/>
</dbReference>
<dbReference type="InterPro" id="IPR001950">
    <property type="entry name" value="SUI1"/>
</dbReference>
<dbReference type="Gene3D" id="3.30.780.10">
    <property type="entry name" value="SUI1-like domain"/>
    <property type="match status" value="1"/>
</dbReference>
<dbReference type="GO" id="GO:0003729">
    <property type="term" value="F:mRNA binding"/>
    <property type="evidence" value="ECO:0007669"/>
    <property type="project" value="TreeGrafter"/>
</dbReference>
<proteinExistence type="inferred from homology"/>
<dbReference type="AlphaFoldDB" id="A0A645EZ76"/>
<organism evidence="5">
    <name type="scientific">bioreactor metagenome</name>
    <dbReference type="NCBI Taxonomy" id="1076179"/>
    <lineage>
        <taxon>unclassified sequences</taxon>
        <taxon>metagenomes</taxon>
        <taxon>ecological metagenomes</taxon>
    </lineage>
</organism>
<dbReference type="InterPro" id="IPR005872">
    <property type="entry name" value="SUI1_arc_bac"/>
</dbReference>
<sequence>MDWRDKLNAMKQDLPEGEEIPVVTEPVKKRQQEPLRVELDKRNGKPATIISQFEGTEDELKELAKTLKVRCSSGGSSRDGEILIQGDFREKIAGLLLELGYKIKRINFPTPPTAPKNQSGHRKF</sequence>
<feature type="domain" description="SUI1" evidence="4">
    <location>
        <begin position="41"/>
        <end position="100"/>
    </location>
</feature>
<gene>
    <name evidence="5" type="ORF">SDC9_154037</name>
</gene>
<dbReference type="CDD" id="cd11567">
    <property type="entry name" value="YciH_like"/>
    <property type="match status" value="1"/>
</dbReference>
<accession>A0A645EZ76</accession>
<evidence type="ECO:0000256" key="2">
    <source>
        <dbReference type="ARBA" id="ARBA00022845"/>
    </source>
</evidence>
<reference evidence="5" key="1">
    <citation type="submission" date="2019-08" db="EMBL/GenBank/DDBJ databases">
        <authorList>
            <person name="Kucharzyk K."/>
            <person name="Murdoch R.W."/>
            <person name="Higgins S."/>
            <person name="Loffler F."/>
        </authorList>
    </citation>
    <scope>NUCLEOTIDE SEQUENCE</scope>
</reference>
<dbReference type="GO" id="GO:0002188">
    <property type="term" value="P:translation reinitiation"/>
    <property type="evidence" value="ECO:0007669"/>
    <property type="project" value="TreeGrafter"/>
</dbReference>
<keyword evidence="3" id="KW-0648">Protein biosynthesis</keyword>
<dbReference type="PROSITE" id="PS50296">
    <property type="entry name" value="SUI1"/>
    <property type="match status" value="1"/>
</dbReference>